<name>A0A834KGI2_VESVU</name>
<reference evidence="2" key="1">
    <citation type="journal article" date="2020" name="G3 (Bethesda)">
        <title>High-Quality Assemblies for Three Invasive Social Wasps from the &lt;i&gt;Vespula&lt;/i&gt; Genus.</title>
        <authorList>
            <person name="Harrop T.W.R."/>
            <person name="Guhlin J."/>
            <person name="McLaughlin G.M."/>
            <person name="Permina E."/>
            <person name="Stockwell P."/>
            <person name="Gilligan J."/>
            <person name="Le Lec M.F."/>
            <person name="Gruber M.A.M."/>
            <person name="Quinn O."/>
            <person name="Lovegrove M."/>
            <person name="Duncan E.J."/>
            <person name="Remnant E.J."/>
            <person name="Van Eeckhoven J."/>
            <person name="Graham B."/>
            <person name="Knapp R.A."/>
            <person name="Langford K.W."/>
            <person name="Kronenberg Z."/>
            <person name="Press M.O."/>
            <person name="Eacker S.M."/>
            <person name="Wilson-Rankin E.E."/>
            <person name="Purcell J."/>
            <person name="Lester P.J."/>
            <person name="Dearden P.K."/>
        </authorList>
    </citation>
    <scope>NUCLEOTIDE SEQUENCE</scope>
    <source>
        <strain evidence="2">Marl-1</strain>
    </source>
</reference>
<sequence length="93" mass="10230">MLVAMWPMLPAGSSVVVVDSVLELPEGVFVLRCHRNLGKPDFSSSLLFIRSCRQKSRVGESVRNSAHAGMVTNPRNQPPWNDCGLAQTNPIVR</sequence>
<evidence type="ECO:0000256" key="1">
    <source>
        <dbReference type="SAM" id="MobiDB-lite"/>
    </source>
</evidence>
<proteinExistence type="predicted"/>
<dbReference type="AlphaFoldDB" id="A0A834KGI2"/>
<comment type="caution">
    <text evidence="2">The sequence shown here is derived from an EMBL/GenBank/DDBJ whole genome shotgun (WGS) entry which is preliminary data.</text>
</comment>
<feature type="region of interest" description="Disordered" evidence="1">
    <location>
        <begin position="63"/>
        <end position="93"/>
    </location>
</feature>
<keyword evidence="3" id="KW-1185">Reference proteome</keyword>
<dbReference type="Proteomes" id="UP000614350">
    <property type="component" value="Unassembled WGS sequence"/>
</dbReference>
<organism evidence="2 3">
    <name type="scientific">Vespula vulgaris</name>
    <name type="common">Yellow jacket</name>
    <name type="synonym">Wasp</name>
    <dbReference type="NCBI Taxonomy" id="7454"/>
    <lineage>
        <taxon>Eukaryota</taxon>
        <taxon>Metazoa</taxon>
        <taxon>Ecdysozoa</taxon>
        <taxon>Arthropoda</taxon>
        <taxon>Hexapoda</taxon>
        <taxon>Insecta</taxon>
        <taxon>Pterygota</taxon>
        <taxon>Neoptera</taxon>
        <taxon>Endopterygota</taxon>
        <taxon>Hymenoptera</taxon>
        <taxon>Apocrita</taxon>
        <taxon>Aculeata</taxon>
        <taxon>Vespoidea</taxon>
        <taxon>Vespidae</taxon>
        <taxon>Vespinae</taxon>
        <taxon>Vespula</taxon>
    </lineage>
</organism>
<protein>
    <submittedName>
        <fullName evidence="2">Uncharacterized protein</fullName>
    </submittedName>
</protein>
<evidence type="ECO:0000313" key="2">
    <source>
        <dbReference type="EMBL" id="KAF7405386.1"/>
    </source>
</evidence>
<gene>
    <name evidence="2" type="ORF">HZH66_004292</name>
</gene>
<dbReference type="EMBL" id="JACSEA010000003">
    <property type="protein sequence ID" value="KAF7405386.1"/>
    <property type="molecule type" value="Genomic_DNA"/>
</dbReference>
<evidence type="ECO:0000313" key="3">
    <source>
        <dbReference type="Proteomes" id="UP000614350"/>
    </source>
</evidence>
<accession>A0A834KGI2</accession>